<keyword evidence="8" id="KW-1133">Transmembrane helix</keyword>
<comment type="cofactor">
    <cofactor evidence="1 7">
        <name>heme</name>
        <dbReference type="ChEBI" id="CHEBI:30413"/>
    </cofactor>
</comment>
<evidence type="ECO:0000256" key="8">
    <source>
        <dbReference type="SAM" id="Phobius"/>
    </source>
</evidence>
<keyword evidence="7" id="KW-0349">Heme</keyword>
<organism evidence="9 10">
    <name type="scientific">Alternaria panax</name>
    <dbReference type="NCBI Taxonomy" id="48097"/>
    <lineage>
        <taxon>Eukaryota</taxon>
        <taxon>Fungi</taxon>
        <taxon>Dikarya</taxon>
        <taxon>Ascomycota</taxon>
        <taxon>Pezizomycotina</taxon>
        <taxon>Dothideomycetes</taxon>
        <taxon>Pleosporomycetidae</taxon>
        <taxon>Pleosporales</taxon>
        <taxon>Pleosporineae</taxon>
        <taxon>Pleosporaceae</taxon>
        <taxon>Alternaria</taxon>
        <taxon>Alternaria sect. Panax</taxon>
    </lineage>
</organism>
<dbReference type="InterPro" id="IPR002401">
    <property type="entry name" value="Cyt_P450_E_grp-I"/>
</dbReference>
<keyword evidence="4" id="KW-0560">Oxidoreductase</keyword>
<dbReference type="EMBL" id="JAANER010000002">
    <property type="protein sequence ID" value="KAG9194222.1"/>
    <property type="molecule type" value="Genomic_DNA"/>
</dbReference>
<dbReference type="Proteomes" id="UP001199106">
    <property type="component" value="Unassembled WGS sequence"/>
</dbReference>
<dbReference type="Gene3D" id="1.10.630.10">
    <property type="entry name" value="Cytochrome P450"/>
    <property type="match status" value="1"/>
</dbReference>
<keyword evidence="3 7" id="KW-0479">Metal-binding</keyword>
<evidence type="ECO:0000256" key="5">
    <source>
        <dbReference type="ARBA" id="ARBA00023004"/>
    </source>
</evidence>
<evidence type="ECO:0000256" key="3">
    <source>
        <dbReference type="ARBA" id="ARBA00022723"/>
    </source>
</evidence>
<dbReference type="Pfam" id="PF00067">
    <property type="entry name" value="p450"/>
    <property type="match status" value="1"/>
</dbReference>
<protein>
    <recommendedName>
        <fullName evidence="11">Cytochrome P450 monooxygenase</fullName>
    </recommendedName>
</protein>
<keyword evidence="8" id="KW-0472">Membrane</keyword>
<reference evidence="9" key="1">
    <citation type="submission" date="2021-07" db="EMBL/GenBank/DDBJ databases">
        <title>Genome Resource of American Ginseng Black Spot Pathogen Alternaria panax.</title>
        <authorList>
            <person name="Qiu C."/>
            <person name="Wang W."/>
            <person name="Liu Z."/>
        </authorList>
    </citation>
    <scope>NUCLEOTIDE SEQUENCE</scope>
    <source>
        <strain evidence="9">BNCC115425</strain>
    </source>
</reference>
<keyword evidence="6" id="KW-0503">Monooxygenase</keyword>
<keyword evidence="10" id="KW-1185">Reference proteome</keyword>
<evidence type="ECO:0000256" key="2">
    <source>
        <dbReference type="ARBA" id="ARBA00010617"/>
    </source>
</evidence>
<dbReference type="PRINTS" id="PR00385">
    <property type="entry name" value="P450"/>
</dbReference>
<dbReference type="PANTHER" id="PTHR24305">
    <property type="entry name" value="CYTOCHROME P450"/>
    <property type="match status" value="1"/>
</dbReference>
<dbReference type="GO" id="GO:0016705">
    <property type="term" value="F:oxidoreductase activity, acting on paired donors, with incorporation or reduction of molecular oxygen"/>
    <property type="evidence" value="ECO:0007669"/>
    <property type="project" value="InterPro"/>
</dbReference>
<dbReference type="GO" id="GO:0005506">
    <property type="term" value="F:iron ion binding"/>
    <property type="evidence" value="ECO:0007669"/>
    <property type="project" value="InterPro"/>
</dbReference>
<evidence type="ECO:0000256" key="7">
    <source>
        <dbReference type="PIRSR" id="PIRSR602401-1"/>
    </source>
</evidence>
<comment type="similarity">
    <text evidence="2">Belongs to the cytochrome P450 family.</text>
</comment>
<feature type="transmembrane region" description="Helical" evidence="8">
    <location>
        <begin position="6"/>
        <end position="30"/>
    </location>
</feature>
<dbReference type="InterPro" id="IPR036396">
    <property type="entry name" value="Cyt_P450_sf"/>
</dbReference>
<evidence type="ECO:0000256" key="4">
    <source>
        <dbReference type="ARBA" id="ARBA00023002"/>
    </source>
</evidence>
<name>A0AAD4IGN9_9PLEO</name>
<dbReference type="InterPro" id="IPR050121">
    <property type="entry name" value="Cytochrome_P450_monoxygenase"/>
</dbReference>
<evidence type="ECO:0000313" key="10">
    <source>
        <dbReference type="Proteomes" id="UP001199106"/>
    </source>
</evidence>
<keyword evidence="8" id="KW-0812">Transmembrane</keyword>
<evidence type="ECO:0000256" key="1">
    <source>
        <dbReference type="ARBA" id="ARBA00001971"/>
    </source>
</evidence>
<gene>
    <name evidence="9" type="ORF">G6011_04257</name>
</gene>
<dbReference type="PANTHER" id="PTHR24305:SF157">
    <property type="entry name" value="N-ACETYLTRYPTOPHAN 6-HYDROXYLASE IVOC-RELATED"/>
    <property type="match status" value="1"/>
</dbReference>
<evidence type="ECO:0000256" key="6">
    <source>
        <dbReference type="ARBA" id="ARBA00023033"/>
    </source>
</evidence>
<proteinExistence type="inferred from homology"/>
<evidence type="ECO:0008006" key="11">
    <source>
        <dbReference type="Google" id="ProtNLM"/>
    </source>
</evidence>
<dbReference type="GO" id="GO:0020037">
    <property type="term" value="F:heme binding"/>
    <property type="evidence" value="ECO:0007669"/>
    <property type="project" value="InterPro"/>
</dbReference>
<feature type="binding site" description="axial binding residue" evidence="7">
    <location>
        <position position="387"/>
    </location>
    <ligand>
        <name>heme</name>
        <dbReference type="ChEBI" id="CHEBI:30413"/>
    </ligand>
    <ligandPart>
        <name>Fe</name>
        <dbReference type="ChEBI" id="CHEBI:18248"/>
    </ligandPart>
</feature>
<dbReference type="PRINTS" id="PR00463">
    <property type="entry name" value="EP450I"/>
</dbReference>
<keyword evidence="5 7" id="KW-0408">Iron</keyword>
<sequence>MELDKLTIVWGFVAFVCTYWLTKTIYNLFLHPLARFPGPRWAAGSYLHEFYYDMLQGGQYYKTVIQMHEKYGPLVRVNPDELSFNDPFFYEKVYSAGGQKRNKSPTLTTILPTSTIIGHLMFGSLAVDVISHYAYGESFGDLDKPGFPCELEQDVKGVLMTQHVRKFFPCINAFMVRLPAWLVVRISPSIASYVDFEDRITRYSKSALKESQEEEGSIKPRTLFDALVSSKVPAPEKTLQRLKDESTTILFAGVDTTAQILTCTMCYLITYPDVLAKLRAELQPYVNATWTQFEALPYLTAVINESLRYECSFTNRFPRSLVESLAYKDMLIPAGTTIGAMPYLLNSHPDIFPDPYVFRPERWIEAKARGEHLDKYLITFTKGSRACLGINLAYAELYLTVAAMVQNFNLELVDSSIENITPDRDFGLAFDKDYKFGVNFRVAKILQE</sequence>
<dbReference type="SUPFAM" id="SSF48264">
    <property type="entry name" value="Cytochrome P450"/>
    <property type="match status" value="1"/>
</dbReference>
<accession>A0AAD4IGN9</accession>
<comment type="caution">
    <text evidence="9">The sequence shown here is derived from an EMBL/GenBank/DDBJ whole genome shotgun (WGS) entry which is preliminary data.</text>
</comment>
<dbReference type="GO" id="GO:0004497">
    <property type="term" value="F:monooxygenase activity"/>
    <property type="evidence" value="ECO:0007669"/>
    <property type="project" value="UniProtKB-KW"/>
</dbReference>
<dbReference type="AlphaFoldDB" id="A0AAD4IGN9"/>
<dbReference type="InterPro" id="IPR001128">
    <property type="entry name" value="Cyt_P450"/>
</dbReference>
<evidence type="ECO:0000313" key="9">
    <source>
        <dbReference type="EMBL" id="KAG9194222.1"/>
    </source>
</evidence>
<dbReference type="CDD" id="cd11062">
    <property type="entry name" value="CYP58-like"/>
    <property type="match status" value="1"/>
</dbReference>